<dbReference type="InterPro" id="IPR002110">
    <property type="entry name" value="Ankyrin_rpt"/>
</dbReference>
<dbReference type="InterPro" id="IPR036770">
    <property type="entry name" value="Ankyrin_rpt-contain_sf"/>
</dbReference>
<evidence type="ECO:0000313" key="4">
    <source>
        <dbReference type="EMBL" id="KAL3079764.1"/>
    </source>
</evidence>
<name>A0ABD2II27_HETSC</name>
<reference evidence="4 5" key="1">
    <citation type="submission" date="2024-10" db="EMBL/GenBank/DDBJ databases">
        <authorList>
            <person name="Kim D."/>
        </authorList>
    </citation>
    <scope>NUCLEOTIDE SEQUENCE [LARGE SCALE GENOMIC DNA]</scope>
    <source>
        <strain evidence="4">Taebaek</strain>
    </source>
</reference>
<protein>
    <recommendedName>
        <fullName evidence="3">LEM domain-containing protein</fullName>
    </recommendedName>
</protein>
<keyword evidence="5" id="KW-1185">Reference proteome</keyword>
<dbReference type="Gene3D" id="1.25.40.20">
    <property type="entry name" value="Ankyrin repeat-containing domain"/>
    <property type="match status" value="1"/>
</dbReference>
<feature type="domain" description="LEM" evidence="3">
    <location>
        <begin position="349"/>
        <end position="393"/>
    </location>
</feature>
<dbReference type="PANTHER" id="PTHR46427">
    <property type="entry name" value="ANKYRIN REPEAT AND LEM DOMAIN-CONTAINING PROTEIN 1"/>
    <property type="match status" value="1"/>
</dbReference>
<dbReference type="Gene3D" id="1.10.720.40">
    <property type="match status" value="1"/>
</dbReference>
<feature type="compositionally biased region" description="Low complexity" evidence="2">
    <location>
        <begin position="261"/>
        <end position="270"/>
    </location>
</feature>
<evidence type="ECO:0000313" key="5">
    <source>
        <dbReference type="Proteomes" id="UP001620645"/>
    </source>
</evidence>
<dbReference type="EMBL" id="JBICCN010000300">
    <property type="protein sequence ID" value="KAL3079764.1"/>
    <property type="molecule type" value="Genomic_DNA"/>
</dbReference>
<organism evidence="4 5">
    <name type="scientific">Heterodera schachtii</name>
    <name type="common">Sugarbeet cyst nematode worm</name>
    <name type="synonym">Tylenchus schachtii</name>
    <dbReference type="NCBI Taxonomy" id="97005"/>
    <lineage>
        <taxon>Eukaryota</taxon>
        <taxon>Metazoa</taxon>
        <taxon>Ecdysozoa</taxon>
        <taxon>Nematoda</taxon>
        <taxon>Chromadorea</taxon>
        <taxon>Rhabditida</taxon>
        <taxon>Tylenchina</taxon>
        <taxon>Tylenchomorpha</taxon>
        <taxon>Tylenchoidea</taxon>
        <taxon>Heteroderidae</taxon>
        <taxon>Heteroderinae</taxon>
        <taxon>Heterodera</taxon>
    </lineage>
</organism>
<feature type="compositionally biased region" description="Low complexity" evidence="2">
    <location>
        <begin position="147"/>
        <end position="162"/>
    </location>
</feature>
<dbReference type="CDD" id="cd10454">
    <property type="entry name" value="GIY-YIG_COG3680_Meta"/>
    <property type="match status" value="1"/>
</dbReference>
<feature type="compositionally biased region" description="Basic and acidic residues" evidence="2">
    <location>
        <begin position="284"/>
        <end position="319"/>
    </location>
</feature>
<feature type="region of interest" description="Disordered" evidence="2">
    <location>
        <begin position="216"/>
        <end position="252"/>
    </location>
</feature>
<dbReference type="AlphaFoldDB" id="A0ABD2II27"/>
<dbReference type="InterPro" id="IPR034998">
    <property type="entry name" value="ANKLE1"/>
</dbReference>
<feature type="compositionally biased region" description="Acidic residues" evidence="2">
    <location>
        <begin position="320"/>
        <end position="334"/>
    </location>
</feature>
<dbReference type="Pfam" id="PF00023">
    <property type="entry name" value="Ank"/>
    <property type="match status" value="1"/>
</dbReference>
<feature type="compositionally biased region" description="Pro residues" evidence="2">
    <location>
        <begin position="234"/>
        <end position="243"/>
    </location>
</feature>
<dbReference type="InterPro" id="IPR011015">
    <property type="entry name" value="LEM/LEM-like_dom_sf"/>
</dbReference>
<dbReference type="PROSITE" id="PS50297">
    <property type="entry name" value="ANK_REP_REGION"/>
    <property type="match status" value="1"/>
</dbReference>
<dbReference type="Pfam" id="PF22945">
    <property type="entry name" value="LEM-3_GIY-YIG"/>
    <property type="match status" value="1"/>
</dbReference>
<evidence type="ECO:0000256" key="1">
    <source>
        <dbReference type="PROSITE-ProRule" id="PRU00023"/>
    </source>
</evidence>
<evidence type="ECO:0000259" key="3">
    <source>
        <dbReference type="PROSITE" id="PS50954"/>
    </source>
</evidence>
<keyword evidence="1" id="KW-0040">ANK repeat</keyword>
<gene>
    <name evidence="4" type="ORF">niasHS_014046</name>
</gene>
<sequence>MKFAREPFLLHLLSGSDTVTALDAAKALLDAGTHDANEREPCDNLAPLHVAAAWGNLAMCQLLIHYGADVKAEDIDKRCPVDVAEGQCRRFLKRLDRKRRTERSKFGKVLSFLFRCTHPATTDHHHNHRHFNNFRSSLLATTPAKGQQQQQNQQHNHNNNNNRLRSSCPSTISNAKHKNNNNKGKISNVQPHHHLPPIKPRAAQEGQTLALASLAPPLDQPTAKGGGGQRQMPSAPPPTPPKGAAPKPRRSSSLLREAFLTDDNTTQNTTTDDELNVARLETWRTAREEDSNNNNGDEHQEEVREEEMAAKDDDQRAEMSDGEPSDADDGDDDDAVQRHSDEAVLDALRHQFAMLRLDELRERLRRRNCIAGPMNAGNRRIYEAKLAHLETQQWQEKGGQHQQQQRDPNAIKQYSHSLQRLVVAEERGNAAESQRIGRREEAQIRTEYAHSQPTKKEVSFFCYLLIDPSQLPSSASPGPFHAGEVPFRHFLSAIFYVGKGKRSRPLQHLVQASKCRDFATAKASSEQSEKLKRILALWDRGEGVISQQLFCNIHSAEAHVREGAMIDAIGVDNLTNVVRGSFPGLASRWSRKQIAEFGAFLLREAHAIFQHERCRPIRETDLED</sequence>
<accession>A0ABD2II27</accession>
<feature type="region of interest" description="Disordered" evidence="2">
    <location>
        <begin position="284"/>
        <end position="335"/>
    </location>
</feature>
<feature type="repeat" description="ANK" evidence="1">
    <location>
        <begin position="43"/>
        <end position="75"/>
    </location>
</feature>
<dbReference type="SUPFAM" id="SSF48403">
    <property type="entry name" value="Ankyrin repeat"/>
    <property type="match status" value="1"/>
</dbReference>
<feature type="region of interest" description="Disordered" evidence="2">
    <location>
        <begin position="258"/>
        <end position="277"/>
    </location>
</feature>
<feature type="compositionally biased region" description="Polar residues" evidence="2">
    <location>
        <begin position="163"/>
        <end position="173"/>
    </location>
</feature>
<dbReference type="PANTHER" id="PTHR46427:SF1">
    <property type="entry name" value="ANKYRIN REPEAT AND LEM DOMAIN-CONTAINING PROTEIN 1"/>
    <property type="match status" value="1"/>
</dbReference>
<dbReference type="InterPro" id="IPR003887">
    <property type="entry name" value="LEM_dom"/>
</dbReference>
<dbReference type="Proteomes" id="UP001620645">
    <property type="component" value="Unassembled WGS sequence"/>
</dbReference>
<proteinExistence type="predicted"/>
<dbReference type="PROSITE" id="PS50954">
    <property type="entry name" value="LEM"/>
    <property type="match status" value="1"/>
</dbReference>
<evidence type="ECO:0000256" key="2">
    <source>
        <dbReference type="SAM" id="MobiDB-lite"/>
    </source>
</evidence>
<feature type="region of interest" description="Disordered" evidence="2">
    <location>
        <begin position="142"/>
        <end position="199"/>
    </location>
</feature>
<dbReference type="PROSITE" id="PS50088">
    <property type="entry name" value="ANK_REPEAT"/>
    <property type="match status" value="1"/>
</dbReference>
<comment type="caution">
    <text evidence="4">The sequence shown here is derived from an EMBL/GenBank/DDBJ whole genome shotgun (WGS) entry which is preliminary data.</text>
</comment>
<dbReference type="SMART" id="SM00248">
    <property type="entry name" value="ANK"/>
    <property type="match status" value="1"/>
</dbReference>